<name>A0AAW4BL29_VIBAN</name>
<feature type="non-terminal residue" evidence="1">
    <location>
        <position position="1"/>
    </location>
</feature>
<dbReference type="EMBL" id="SCLC01000900">
    <property type="protein sequence ID" value="MBF4437378.1"/>
    <property type="molecule type" value="Genomic_DNA"/>
</dbReference>
<proteinExistence type="predicted"/>
<evidence type="ECO:0000313" key="2">
    <source>
        <dbReference type="Proteomes" id="UP000786185"/>
    </source>
</evidence>
<evidence type="ECO:0000313" key="1">
    <source>
        <dbReference type="EMBL" id="MBF4437378.1"/>
    </source>
</evidence>
<protein>
    <submittedName>
        <fullName evidence="1">Site-specific integrase</fullName>
    </submittedName>
</protein>
<reference evidence="1" key="1">
    <citation type="journal article" date="2021" name="PeerJ">
        <title>Analysis of 44 Vibrio anguillarum genomes reveals high genetic diversity.</title>
        <authorList>
            <person name="Hansen M.J."/>
            <person name="Dalsgaard I."/>
        </authorList>
    </citation>
    <scope>NUCLEOTIDE SEQUENCE</scope>
    <source>
        <strain evidence="1">850617-1/1</strain>
    </source>
</reference>
<accession>A0AAW4BL29</accession>
<sequence length="106" mass="12256">KQLAIEGVLAKTTARQYMSSVVGFYKHCLRQGIRFNNLPFQFETVNIHFEASASSMKAYQRKQVHTTDMRIKFTKSSRSGGTNLSNLRRDLKPFTNNEWNILQTIL</sequence>
<comment type="caution">
    <text evidence="1">The sequence shown here is derived from an EMBL/GenBank/DDBJ whole genome shotgun (WGS) entry which is preliminary data.</text>
</comment>
<dbReference type="Proteomes" id="UP000786185">
    <property type="component" value="Unassembled WGS sequence"/>
</dbReference>
<feature type="non-terminal residue" evidence="1">
    <location>
        <position position="106"/>
    </location>
</feature>
<gene>
    <name evidence="1" type="ORF">ERJ77_23425</name>
</gene>
<dbReference type="AlphaFoldDB" id="A0AAW4BL29"/>
<organism evidence="1 2">
    <name type="scientific">Vibrio anguillarum</name>
    <name type="common">Listonella anguillarum</name>
    <dbReference type="NCBI Taxonomy" id="55601"/>
    <lineage>
        <taxon>Bacteria</taxon>
        <taxon>Pseudomonadati</taxon>
        <taxon>Pseudomonadota</taxon>
        <taxon>Gammaproteobacteria</taxon>
        <taxon>Vibrionales</taxon>
        <taxon>Vibrionaceae</taxon>
        <taxon>Vibrio</taxon>
    </lineage>
</organism>